<evidence type="ECO:0000256" key="2">
    <source>
        <dbReference type="ARBA" id="ARBA00004300"/>
    </source>
</evidence>
<feature type="coiled-coil region" evidence="8">
    <location>
        <begin position="1088"/>
        <end position="1180"/>
    </location>
</feature>
<evidence type="ECO:0000256" key="3">
    <source>
        <dbReference type="ARBA" id="ARBA00022490"/>
    </source>
</evidence>
<evidence type="ECO:0000256" key="6">
    <source>
        <dbReference type="ARBA" id="ARBA00023212"/>
    </source>
</evidence>
<dbReference type="InterPro" id="IPR026201">
    <property type="entry name" value="Cep290"/>
</dbReference>
<proteinExistence type="predicted"/>
<dbReference type="AlphaFoldDB" id="A0AAV6GGQ1"/>
<keyword evidence="5 8" id="KW-0175">Coiled coil</keyword>
<dbReference type="EMBL" id="JADWDJ010000011">
    <property type="protein sequence ID" value="KAG5273031.1"/>
    <property type="molecule type" value="Genomic_DNA"/>
</dbReference>
<evidence type="ECO:0000256" key="8">
    <source>
        <dbReference type="SAM" id="Coils"/>
    </source>
</evidence>
<dbReference type="GO" id="GO:0035869">
    <property type="term" value="C:ciliary transition zone"/>
    <property type="evidence" value="ECO:0007669"/>
    <property type="project" value="TreeGrafter"/>
</dbReference>
<dbReference type="PANTHER" id="PTHR18879">
    <property type="entry name" value="CENTROSOMAL PROTEIN OF 290 KDA"/>
    <property type="match status" value="1"/>
</dbReference>
<dbReference type="Pfam" id="PF16574">
    <property type="entry name" value="CEP209_CC5"/>
    <property type="match status" value="1"/>
</dbReference>
<dbReference type="GO" id="GO:0043010">
    <property type="term" value="P:camera-type eye development"/>
    <property type="evidence" value="ECO:0007669"/>
    <property type="project" value="TreeGrafter"/>
</dbReference>
<name>A0AAV6GGQ1_9TELE</name>
<dbReference type="GO" id="GO:1905515">
    <property type="term" value="P:non-motile cilium assembly"/>
    <property type="evidence" value="ECO:0007669"/>
    <property type="project" value="TreeGrafter"/>
</dbReference>
<keyword evidence="12" id="KW-1185">Reference proteome</keyword>
<comment type="caution">
    <text evidence="11">The sequence shown here is derived from an EMBL/GenBank/DDBJ whole genome shotgun (WGS) entry which is preliminary data.</text>
</comment>
<dbReference type="GO" id="GO:0097711">
    <property type="term" value="P:ciliary basal body-plasma membrane docking"/>
    <property type="evidence" value="ECO:0007669"/>
    <property type="project" value="TreeGrafter"/>
</dbReference>
<protein>
    <recommendedName>
        <fullName evidence="10">Centrosomal protein of 290kDa coiled-coil region domain-containing protein</fullName>
    </recommendedName>
</protein>
<evidence type="ECO:0000256" key="4">
    <source>
        <dbReference type="ARBA" id="ARBA00022794"/>
    </source>
</evidence>
<evidence type="ECO:0000256" key="7">
    <source>
        <dbReference type="ARBA" id="ARBA00023273"/>
    </source>
</evidence>
<keyword evidence="6" id="KW-0206">Cytoskeleton</keyword>
<feature type="compositionally biased region" description="Polar residues" evidence="9">
    <location>
        <begin position="814"/>
        <end position="826"/>
    </location>
</feature>
<keyword evidence="4" id="KW-0970">Cilium biogenesis/degradation</keyword>
<sequence>MIATLEMKELNERQRAEHAQRMYEHLRNSLRQVEQRNFDLEKKFLEVSKQNLDAQRVEQELRDELANSVSNAVNDSNQKYIADLEKIHTEMKMEISNLQEVANVAKMQVSALEARQQSREKEIEALRRQTLDYQAQSDEKALIAKLYQHIVALQLSETTALCKLETTTSQLCKVEAQLLRAEQQLDEKEKTLWHVRQYAHGQAKHLRQTIQSLRRQFSGALPLAQQEKFFQIMVHLKEDHNQVRHEALQAREQRRNFESKAKELELKVKGLDDLMTTLKDTKGAQKVIEWHRKLEEARLLELKSNREVSIQREEIKYLKTVIEEQERSISALEDDHIKDSKIHEEHQLLWEEREVELERQLEHYEKQQNQVDNATQKISGVLPDPTLTVSQQLNHSLRKIKELIHTVAEKQATCNLLEQKLKEKEEALWKAEQNVLTRDKVINELRLCLPNIAEKEKILATLSRQDNLESQPAFRVAQQTINSLQGRLNQKEEVLKKYQHLLARTRQEQEDITKKHKEDMQTLQQKLELLTEASLGHLKQTALDLMKKPFITIPTTKHLARLAELEQTVAEQENSLTTLMDKIKEKTAELDKQRHIMDIQARKHVMDKDKLEESYKAQKKVVQQEAEELGTQVAQMEKQLHCLQTELDSQKEANLRSPSQTMKNLVESLKAQLCLKEKQQRALSKVLLELRAEMTSHAEHQTIISVTQREEELNIQQIVDKHTKELQGRIQELNEELLNAKESVSVAQSKESSMRESHEGLVVELQKSRRAQSKLQAEKTGLEDKVTNLKLRVKGLTSNLQYQNESEKKGSSVEGLQQSKLETSEPSDVMVGRKDKDKMSKEEITRWEEAKKWQAKVEKIRKILKEKEREVETLSKQLNTTKDLYTRLEEEKINLQKKLSRNRGVTTNQVMEARSLASEKENEELRRRNAELEQQIQTIKQQQALPRDVAIEDLHLRNRYLEDKILCLESELSREPSSLVQRAGSPSQKKHKLQAENLRLSAKNLELCLQLEQATKDVPRLKDQVSDLKDMCNVLIKEKATLETKFEHIGQAGGSGKTVPELEKTIGLMKKVVERVQRENEALKKVSATGMQEQLRTIEQEHEKLKSEYDKLKGKMQMESRKMGLEKIVMENDQLRRDIKKEAEAAEKLKLEKACLEVTSQKLQLDLDEANQRLSLAESTSVGALQSKIVTRNIK</sequence>
<evidence type="ECO:0000259" key="10">
    <source>
        <dbReference type="Pfam" id="PF16574"/>
    </source>
</evidence>
<feature type="region of interest" description="Disordered" evidence="9">
    <location>
        <begin position="802"/>
        <end position="837"/>
    </location>
</feature>
<evidence type="ECO:0000256" key="5">
    <source>
        <dbReference type="ARBA" id="ARBA00023054"/>
    </source>
</evidence>
<accession>A0AAV6GGQ1</accession>
<evidence type="ECO:0000256" key="9">
    <source>
        <dbReference type="SAM" id="MobiDB-lite"/>
    </source>
</evidence>
<feature type="coiled-coil region" evidence="8">
    <location>
        <begin position="850"/>
        <end position="942"/>
    </location>
</feature>
<dbReference type="GO" id="GO:1905349">
    <property type="term" value="P:ciliary transition zone assembly"/>
    <property type="evidence" value="ECO:0007669"/>
    <property type="project" value="TreeGrafter"/>
</dbReference>
<reference evidence="11" key="1">
    <citation type="submission" date="2020-10" db="EMBL/GenBank/DDBJ databases">
        <title>Chromosome-scale genome assembly of the Allis shad, Alosa alosa.</title>
        <authorList>
            <person name="Margot Z."/>
            <person name="Christophe K."/>
            <person name="Cabau C."/>
            <person name="Louis A."/>
            <person name="Berthelot C."/>
            <person name="Parey E."/>
            <person name="Roest Crollius H."/>
            <person name="Montfort J."/>
            <person name="Robinson-Rechavi M."/>
            <person name="Bucao C."/>
            <person name="Bouchez O."/>
            <person name="Gislard M."/>
            <person name="Lluch J."/>
            <person name="Milhes M."/>
            <person name="Lampietro C."/>
            <person name="Lopez Roques C."/>
            <person name="Donnadieu C."/>
            <person name="Braasch I."/>
            <person name="Desvignes T."/>
            <person name="Postlethwait J."/>
            <person name="Bobe J."/>
            <person name="Guiguen Y."/>
        </authorList>
    </citation>
    <scope>NUCLEOTIDE SEQUENCE</scope>
    <source>
        <strain evidence="11">M-15738</strain>
        <tissue evidence="11">Blood</tissue>
    </source>
</reference>
<dbReference type="Proteomes" id="UP000823561">
    <property type="component" value="Chromosome 11"/>
</dbReference>
<evidence type="ECO:0000313" key="11">
    <source>
        <dbReference type="EMBL" id="KAG5273031.1"/>
    </source>
</evidence>
<feature type="coiled-coil region" evidence="8">
    <location>
        <begin position="562"/>
        <end position="653"/>
    </location>
</feature>
<evidence type="ECO:0000313" key="12">
    <source>
        <dbReference type="Proteomes" id="UP000823561"/>
    </source>
</evidence>
<feature type="coiled-coil region" evidence="8">
    <location>
        <begin position="481"/>
        <end position="533"/>
    </location>
</feature>
<feature type="coiled-coil region" evidence="8">
    <location>
        <begin position="315"/>
        <end position="434"/>
    </location>
</feature>
<dbReference type="GO" id="GO:0001822">
    <property type="term" value="P:kidney development"/>
    <property type="evidence" value="ECO:0007669"/>
    <property type="project" value="TreeGrafter"/>
</dbReference>
<feature type="coiled-coil region" evidence="8">
    <location>
        <begin position="233"/>
        <end position="281"/>
    </location>
</feature>
<keyword evidence="3" id="KW-0963">Cytoplasm</keyword>
<feature type="coiled-coil region" evidence="8">
    <location>
        <begin position="16"/>
        <end position="129"/>
    </location>
</feature>
<organism evidence="11 12">
    <name type="scientific">Alosa alosa</name>
    <name type="common">allis shad</name>
    <dbReference type="NCBI Taxonomy" id="278164"/>
    <lineage>
        <taxon>Eukaryota</taxon>
        <taxon>Metazoa</taxon>
        <taxon>Chordata</taxon>
        <taxon>Craniata</taxon>
        <taxon>Vertebrata</taxon>
        <taxon>Euteleostomi</taxon>
        <taxon>Actinopterygii</taxon>
        <taxon>Neopterygii</taxon>
        <taxon>Teleostei</taxon>
        <taxon>Clupei</taxon>
        <taxon>Clupeiformes</taxon>
        <taxon>Clupeoidei</taxon>
        <taxon>Clupeidae</taxon>
        <taxon>Alosa</taxon>
    </lineage>
</organism>
<dbReference type="PANTHER" id="PTHR18879:SF20">
    <property type="entry name" value="CENTROSOMAL PROTEIN OF 290 KDA"/>
    <property type="match status" value="1"/>
</dbReference>
<dbReference type="GO" id="GO:0034451">
    <property type="term" value="C:centriolar satellite"/>
    <property type="evidence" value="ECO:0007669"/>
    <property type="project" value="TreeGrafter"/>
</dbReference>
<keyword evidence="7" id="KW-0966">Cell projection</keyword>
<gene>
    <name evidence="11" type="ORF">AALO_G00146820</name>
</gene>
<evidence type="ECO:0000256" key="1">
    <source>
        <dbReference type="ARBA" id="ARBA00004120"/>
    </source>
</evidence>
<feature type="domain" description="Centrosomal protein of 290kDa coiled-coil region" evidence="10">
    <location>
        <begin position="233"/>
        <end position="359"/>
    </location>
</feature>
<comment type="subcellular location">
    <subcellularLocation>
        <location evidence="1">Cytoplasm</location>
        <location evidence="1">Cytoskeleton</location>
        <location evidence="1">Cilium basal body</location>
    </subcellularLocation>
    <subcellularLocation>
        <location evidence="2">Cytoplasm</location>
        <location evidence="2">Cytoskeleton</location>
        <location evidence="2">Microtubule organizing center</location>
        <location evidence="2">Centrosome</location>
    </subcellularLocation>
</comment>
<dbReference type="InterPro" id="IPR032321">
    <property type="entry name" value="Cep209_CC5"/>
</dbReference>
<feature type="coiled-coil region" evidence="8">
    <location>
        <begin position="723"/>
        <end position="792"/>
    </location>
</feature>